<evidence type="ECO:0000313" key="3">
    <source>
        <dbReference type="Proteomes" id="UP001204953"/>
    </source>
</evidence>
<organism evidence="2 3">
    <name type="scientific">Limnofasciculus baicalensis BBK-W-15</name>
    <dbReference type="NCBI Taxonomy" id="2699891"/>
    <lineage>
        <taxon>Bacteria</taxon>
        <taxon>Bacillati</taxon>
        <taxon>Cyanobacteriota</taxon>
        <taxon>Cyanophyceae</taxon>
        <taxon>Coleofasciculales</taxon>
        <taxon>Coleofasciculaceae</taxon>
        <taxon>Limnofasciculus</taxon>
        <taxon>Limnofasciculus baicalensis</taxon>
    </lineage>
</organism>
<dbReference type="InterPro" id="IPR018841">
    <property type="entry name" value="DUF2442"/>
</dbReference>
<dbReference type="Proteomes" id="UP001204953">
    <property type="component" value="Unassembled WGS sequence"/>
</dbReference>
<keyword evidence="3" id="KW-1185">Reference proteome</keyword>
<gene>
    <name evidence="2" type="ORF">NJ959_14975</name>
</gene>
<feature type="region of interest" description="Disordered" evidence="1">
    <location>
        <begin position="120"/>
        <end position="152"/>
    </location>
</feature>
<evidence type="ECO:0000256" key="1">
    <source>
        <dbReference type="SAM" id="MobiDB-lite"/>
    </source>
</evidence>
<dbReference type="Pfam" id="PF10387">
    <property type="entry name" value="DUF2442"/>
    <property type="match status" value="1"/>
</dbReference>
<sequence>MTFRNWDKELTEENLQEQIAQAKQAWKESEAIEHRAESVHYNESDNLIIIKLKNGAIFSFPPRLAQGLEGASPKQLADVWLPPSGSSIHWESLDIDFGIPELVAGIFGTKSWMAELGRKGGEVTSSAKTTAARKNGKKGGRPKKNATINLEN</sequence>
<evidence type="ECO:0000313" key="2">
    <source>
        <dbReference type="EMBL" id="MCP2729754.1"/>
    </source>
</evidence>
<proteinExistence type="predicted"/>
<name>A0AAE3GSJ8_9CYAN</name>
<dbReference type="EMBL" id="JAMZMM010000139">
    <property type="protein sequence ID" value="MCP2729754.1"/>
    <property type="molecule type" value="Genomic_DNA"/>
</dbReference>
<accession>A0AAE3GSJ8</accession>
<comment type="caution">
    <text evidence="2">The sequence shown here is derived from an EMBL/GenBank/DDBJ whole genome shotgun (WGS) entry which is preliminary data.</text>
</comment>
<protein>
    <submittedName>
        <fullName evidence="2">DUF2442 domain-containing protein</fullName>
    </submittedName>
</protein>
<dbReference type="RefSeq" id="WP_254012531.1">
    <property type="nucleotide sequence ID" value="NZ_JAMZMM010000139.1"/>
</dbReference>
<dbReference type="AlphaFoldDB" id="A0AAE3GSJ8"/>
<feature type="compositionally biased region" description="Basic residues" evidence="1">
    <location>
        <begin position="134"/>
        <end position="144"/>
    </location>
</feature>
<dbReference type="Gene3D" id="3.30.2020.40">
    <property type="entry name" value="Uncharacterised protein PF10387, DUF2442"/>
    <property type="match status" value="1"/>
</dbReference>
<reference evidence="2" key="1">
    <citation type="submission" date="2022-06" db="EMBL/GenBank/DDBJ databases">
        <title>New cyanobacteria of genus Symplocastrum in benthos of Lake Baikal.</title>
        <authorList>
            <person name="Sorokovikova E."/>
            <person name="Tikhonova I."/>
            <person name="Krasnopeev A."/>
            <person name="Evseev P."/>
            <person name="Gladkikh A."/>
            <person name="Belykh O."/>
        </authorList>
    </citation>
    <scope>NUCLEOTIDE SEQUENCE</scope>
    <source>
        <strain evidence="2">BBK-W-15</strain>
    </source>
</reference>